<accession>A0ABP6N5G3</accession>
<evidence type="ECO:0000259" key="2">
    <source>
        <dbReference type="Pfam" id="PF05257"/>
    </source>
</evidence>
<dbReference type="InterPro" id="IPR002477">
    <property type="entry name" value="Peptidoglycan-bd-like"/>
</dbReference>
<proteinExistence type="predicted"/>
<evidence type="ECO:0000313" key="3">
    <source>
        <dbReference type="EMBL" id="GAA3136716.1"/>
    </source>
</evidence>
<gene>
    <name evidence="3" type="ORF">GCM10010466_29420</name>
</gene>
<name>A0ABP6N5G3_9ACTN</name>
<dbReference type="EMBL" id="BAAAUT010000021">
    <property type="protein sequence ID" value="GAA3136716.1"/>
    <property type="molecule type" value="Genomic_DNA"/>
</dbReference>
<keyword evidence="4" id="KW-1185">Reference proteome</keyword>
<feature type="domain" description="Peptidase C51" evidence="2">
    <location>
        <begin position="41"/>
        <end position="120"/>
    </location>
</feature>
<dbReference type="SUPFAM" id="SSF47090">
    <property type="entry name" value="PGBD-like"/>
    <property type="match status" value="1"/>
</dbReference>
<reference evidence="4" key="1">
    <citation type="journal article" date="2019" name="Int. J. Syst. Evol. Microbiol.">
        <title>The Global Catalogue of Microorganisms (GCM) 10K type strain sequencing project: providing services to taxonomists for standard genome sequencing and annotation.</title>
        <authorList>
            <consortium name="The Broad Institute Genomics Platform"/>
            <consortium name="The Broad Institute Genome Sequencing Center for Infectious Disease"/>
            <person name="Wu L."/>
            <person name="Ma J."/>
        </authorList>
    </citation>
    <scope>NUCLEOTIDE SEQUENCE [LARGE SCALE GENOMIC DNA]</scope>
    <source>
        <strain evidence="4">JCM 9373</strain>
    </source>
</reference>
<dbReference type="Pfam" id="PF05257">
    <property type="entry name" value="CHAP"/>
    <property type="match status" value="1"/>
</dbReference>
<dbReference type="Gene3D" id="1.10.101.10">
    <property type="entry name" value="PGBD-like superfamily/PGBD"/>
    <property type="match status" value="1"/>
</dbReference>
<comment type="caution">
    <text evidence="3">The sequence shown here is derived from an EMBL/GenBank/DDBJ whole genome shotgun (WGS) entry which is preliminary data.</text>
</comment>
<dbReference type="Pfam" id="PF01471">
    <property type="entry name" value="PG_binding_1"/>
    <property type="match status" value="1"/>
</dbReference>
<evidence type="ECO:0008006" key="5">
    <source>
        <dbReference type="Google" id="ProtNLM"/>
    </source>
</evidence>
<evidence type="ECO:0000259" key="1">
    <source>
        <dbReference type="Pfam" id="PF01471"/>
    </source>
</evidence>
<dbReference type="Proteomes" id="UP001500320">
    <property type="component" value="Unassembled WGS sequence"/>
</dbReference>
<protein>
    <recommendedName>
        <fullName evidence="5">CHAP domain-containing protein</fullName>
    </recommendedName>
</protein>
<evidence type="ECO:0000313" key="4">
    <source>
        <dbReference type="Proteomes" id="UP001500320"/>
    </source>
</evidence>
<dbReference type="InterPro" id="IPR007921">
    <property type="entry name" value="CHAP_dom"/>
</dbReference>
<dbReference type="InterPro" id="IPR036366">
    <property type="entry name" value="PGBDSf"/>
</dbReference>
<organism evidence="3 4">
    <name type="scientific">Planomonospora alba</name>
    <dbReference type="NCBI Taxonomy" id="161354"/>
    <lineage>
        <taxon>Bacteria</taxon>
        <taxon>Bacillati</taxon>
        <taxon>Actinomycetota</taxon>
        <taxon>Actinomycetes</taxon>
        <taxon>Streptosporangiales</taxon>
        <taxon>Streptosporangiaceae</taxon>
        <taxon>Planomonospora</taxon>
    </lineage>
</organism>
<dbReference type="RefSeq" id="WP_344859739.1">
    <property type="nucleotide sequence ID" value="NZ_BAAAUT010000021.1"/>
</dbReference>
<sequence>MATASAVIKVARGELGYRESGNNDTKYNRWLGRIPGYAHGGYGYPWCAAFISWVADMAGAEDIIPRTASCLVGVKWFKDRGRFNRTPKVGSIVYYGANGGTHVEIVTKVNLLTITTIGGNTTGKGLTGAYYNGNAVAEKTVLRASSRIYGYGHPAYDEPGKHAKRPAKGKAPQFPGRIIRLRSPYMRGEDVRMWQEQMVKRGYKLAIDGVYGPKSADACTRFQRARKLLADGEVGPKTWAETWS</sequence>
<dbReference type="InterPro" id="IPR036365">
    <property type="entry name" value="PGBD-like_sf"/>
</dbReference>
<feature type="domain" description="Peptidoglycan binding-like" evidence="1">
    <location>
        <begin position="187"/>
        <end position="240"/>
    </location>
</feature>